<gene>
    <name evidence="1" type="ORF">SE18_16485</name>
</gene>
<dbReference type="Pfam" id="PF12900">
    <property type="entry name" value="Pyridox_ox_2"/>
    <property type="match status" value="1"/>
</dbReference>
<name>A0A0P6YQD9_9CHLR</name>
<dbReference type="STRING" id="70996.SE18_16485"/>
<dbReference type="AlphaFoldDB" id="A0A0P6YQD9"/>
<protein>
    <recommendedName>
        <fullName evidence="3">Pyridoxamine 5'-phosphate oxidase putative domain-containing protein</fullName>
    </recommendedName>
</protein>
<keyword evidence="2" id="KW-1185">Reference proteome</keyword>
<comment type="caution">
    <text evidence="1">The sequence shown here is derived from an EMBL/GenBank/DDBJ whole genome shotgun (WGS) entry which is preliminary data.</text>
</comment>
<dbReference type="Gene3D" id="2.30.110.10">
    <property type="entry name" value="Electron Transport, Fmn-binding Protein, Chain A"/>
    <property type="match status" value="1"/>
</dbReference>
<dbReference type="InterPro" id="IPR012349">
    <property type="entry name" value="Split_barrel_FMN-bd"/>
</dbReference>
<sequence>MMRILAPAEALALLDELQVLRIAGFDQARAASYAVPLAFVRHDQTLLIAVRAAGRLAQLLQQQPTGWCIEADKINPDWTFRSVVAEASAKPLADGSLALVALAERYGRNWPQWRPNAPIQAFSLELAAIQGRHKS</sequence>
<dbReference type="RefSeq" id="WP_054535558.1">
    <property type="nucleotide sequence ID" value="NZ_LGKP01000025.1"/>
</dbReference>
<accession>A0A0P6YQD9</accession>
<dbReference type="InterPro" id="IPR024747">
    <property type="entry name" value="Pyridox_Oxase-rel"/>
</dbReference>
<dbReference type="Proteomes" id="UP000050277">
    <property type="component" value="Unassembled WGS sequence"/>
</dbReference>
<organism evidence="1 2">
    <name type="scientific">Herpetosiphon geysericola</name>
    <dbReference type="NCBI Taxonomy" id="70996"/>
    <lineage>
        <taxon>Bacteria</taxon>
        <taxon>Bacillati</taxon>
        <taxon>Chloroflexota</taxon>
        <taxon>Chloroflexia</taxon>
        <taxon>Herpetosiphonales</taxon>
        <taxon>Herpetosiphonaceae</taxon>
        <taxon>Herpetosiphon</taxon>
    </lineage>
</organism>
<evidence type="ECO:0008006" key="3">
    <source>
        <dbReference type="Google" id="ProtNLM"/>
    </source>
</evidence>
<reference evidence="1 2" key="1">
    <citation type="submission" date="2015-07" db="EMBL/GenBank/DDBJ databases">
        <title>Whole genome sequence of Herpetosiphon geysericola DSM 7119.</title>
        <authorList>
            <person name="Hemp J."/>
            <person name="Ward L.M."/>
            <person name="Pace L.A."/>
            <person name="Fischer W.W."/>
        </authorList>
    </citation>
    <scope>NUCLEOTIDE SEQUENCE [LARGE SCALE GENOMIC DNA]</scope>
    <source>
        <strain evidence="1 2">DSM 7119</strain>
    </source>
</reference>
<dbReference type="SUPFAM" id="SSF50475">
    <property type="entry name" value="FMN-binding split barrel"/>
    <property type="match status" value="1"/>
</dbReference>
<evidence type="ECO:0000313" key="1">
    <source>
        <dbReference type="EMBL" id="KPL85278.1"/>
    </source>
</evidence>
<proteinExistence type="predicted"/>
<dbReference type="OrthoDB" id="9834515at2"/>
<dbReference type="EMBL" id="LGKP01000025">
    <property type="protein sequence ID" value="KPL85278.1"/>
    <property type="molecule type" value="Genomic_DNA"/>
</dbReference>
<evidence type="ECO:0000313" key="2">
    <source>
        <dbReference type="Proteomes" id="UP000050277"/>
    </source>
</evidence>